<organism evidence="12 13">
    <name type="scientific">Thalictrum thalictroides</name>
    <name type="common">Rue-anemone</name>
    <name type="synonym">Anemone thalictroides</name>
    <dbReference type="NCBI Taxonomy" id="46969"/>
    <lineage>
        <taxon>Eukaryota</taxon>
        <taxon>Viridiplantae</taxon>
        <taxon>Streptophyta</taxon>
        <taxon>Embryophyta</taxon>
        <taxon>Tracheophyta</taxon>
        <taxon>Spermatophyta</taxon>
        <taxon>Magnoliopsida</taxon>
        <taxon>Ranunculales</taxon>
        <taxon>Ranunculaceae</taxon>
        <taxon>Thalictroideae</taxon>
        <taxon>Thalictrum</taxon>
    </lineage>
</organism>
<evidence type="ECO:0000256" key="7">
    <source>
        <dbReference type="ARBA" id="ARBA00022840"/>
    </source>
</evidence>
<evidence type="ECO:0000256" key="8">
    <source>
        <dbReference type="ARBA" id="ARBA00022975"/>
    </source>
</evidence>
<evidence type="ECO:0000313" key="13">
    <source>
        <dbReference type="Proteomes" id="UP000554482"/>
    </source>
</evidence>
<dbReference type="Pfam" id="PF00406">
    <property type="entry name" value="ADK"/>
    <property type="match status" value="1"/>
</dbReference>
<evidence type="ECO:0000256" key="9">
    <source>
        <dbReference type="ARBA" id="ARBA00023242"/>
    </source>
</evidence>
<evidence type="ECO:0000256" key="10">
    <source>
        <dbReference type="ARBA" id="ARBA00048116"/>
    </source>
</evidence>
<reference evidence="12 13" key="1">
    <citation type="submission" date="2020-06" db="EMBL/GenBank/DDBJ databases">
        <title>Transcriptomic and genomic resources for Thalictrum thalictroides and T. hernandezii: Facilitating candidate gene discovery in an emerging model plant lineage.</title>
        <authorList>
            <person name="Arias T."/>
            <person name="Riano-Pachon D.M."/>
            <person name="Di Stilio V.S."/>
        </authorList>
    </citation>
    <scope>NUCLEOTIDE SEQUENCE [LARGE SCALE GENOMIC DNA]</scope>
    <source>
        <strain evidence="13">cv. WT478/WT964</strain>
        <tissue evidence="12">Leaves</tissue>
    </source>
</reference>
<dbReference type="SUPFAM" id="SSF52540">
    <property type="entry name" value="P-loop containing nucleoside triphosphate hydrolases"/>
    <property type="match status" value="1"/>
</dbReference>
<name>A0A7J6VKV5_THATH</name>
<accession>A0A7J6VKV5</accession>
<sequence length="287" mass="32942">MSKLKRVSHFLVCKETFLLTQLIRNEDISAAITRRYLCSYNAQLIKLIFQYLYFRFNPMMTDLNEGFSNENISVIFVLGGPGSGKSTQCPKIAQQFGCTHISAGELLREELKSGSEDSVMIQKNMEKGELVPSIFMTKLLQRAMKESGKKFFLIDGFPRNLENLDAFSTLVGIKPKFVLYLYCSEEVMQERLLTRNQGRDDDNIATITKRFEASKSVYPVIQFYHSIKKLYMIDAEKSVDEVFEDINTIFHHWTKDSVELIAPEVFMDFDTIFHHGMNDSAKAVTTA</sequence>
<dbReference type="GO" id="GO:0004017">
    <property type="term" value="F:AMP kinase activity"/>
    <property type="evidence" value="ECO:0007669"/>
    <property type="project" value="UniProtKB-EC"/>
</dbReference>
<dbReference type="GO" id="GO:0006207">
    <property type="term" value="P:'de novo' pyrimidine nucleobase biosynthetic process"/>
    <property type="evidence" value="ECO:0007669"/>
    <property type="project" value="InterPro"/>
</dbReference>
<keyword evidence="6 11" id="KW-0418">Kinase</keyword>
<dbReference type="OrthoDB" id="442176at2759"/>
<protein>
    <recommendedName>
        <fullName evidence="2">adenylate kinase</fullName>
        <ecNumber evidence="2">2.7.4.3</ecNumber>
    </recommendedName>
</protein>
<dbReference type="InterPro" id="IPR000850">
    <property type="entry name" value="Adenylat/UMP-CMP_kin"/>
</dbReference>
<gene>
    <name evidence="12" type="ORF">FRX31_025048</name>
</gene>
<dbReference type="EMBL" id="JABWDY010030786">
    <property type="protein sequence ID" value="KAF5185367.1"/>
    <property type="molecule type" value="Genomic_DNA"/>
</dbReference>
<dbReference type="GO" id="GO:0005524">
    <property type="term" value="F:ATP binding"/>
    <property type="evidence" value="ECO:0007669"/>
    <property type="project" value="UniProtKB-KW"/>
</dbReference>
<keyword evidence="9" id="KW-0539">Nucleus</keyword>
<dbReference type="InterPro" id="IPR033690">
    <property type="entry name" value="Adenylat_kinase_CS"/>
</dbReference>
<keyword evidence="4 11" id="KW-0808">Transferase</keyword>
<dbReference type="Gene3D" id="3.40.50.300">
    <property type="entry name" value="P-loop containing nucleotide triphosphate hydrolases"/>
    <property type="match status" value="1"/>
</dbReference>
<keyword evidence="5" id="KW-0547">Nucleotide-binding</keyword>
<keyword evidence="8" id="KW-0665">Pyrimidine biosynthesis</keyword>
<dbReference type="InterPro" id="IPR006266">
    <property type="entry name" value="UMP_CMP_kinase"/>
</dbReference>
<evidence type="ECO:0000313" key="12">
    <source>
        <dbReference type="EMBL" id="KAF5185367.1"/>
    </source>
</evidence>
<keyword evidence="13" id="KW-1185">Reference proteome</keyword>
<dbReference type="AlphaFoldDB" id="A0A7J6VKV5"/>
<keyword evidence="7" id="KW-0067">ATP-binding</keyword>
<dbReference type="PROSITE" id="PS00113">
    <property type="entry name" value="ADENYLATE_KINASE"/>
    <property type="match status" value="1"/>
</dbReference>
<evidence type="ECO:0000256" key="6">
    <source>
        <dbReference type="ARBA" id="ARBA00022777"/>
    </source>
</evidence>
<dbReference type="InterPro" id="IPR027417">
    <property type="entry name" value="P-loop_NTPase"/>
</dbReference>
<dbReference type="GO" id="GO:0006221">
    <property type="term" value="P:pyrimidine nucleotide biosynthetic process"/>
    <property type="evidence" value="ECO:0007669"/>
    <property type="project" value="UniProtKB-KW"/>
</dbReference>
<proteinExistence type="inferred from homology"/>
<comment type="catalytic activity">
    <reaction evidence="10">
        <text>UMP + ATP = UDP + ADP</text>
        <dbReference type="Rhea" id="RHEA:24400"/>
        <dbReference type="ChEBI" id="CHEBI:30616"/>
        <dbReference type="ChEBI" id="CHEBI:57865"/>
        <dbReference type="ChEBI" id="CHEBI:58223"/>
        <dbReference type="ChEBI" id="CHEBI:456216"/>
        <dbReference type="EC" id="2.7.4.14"/>
    </reaction>
</comment>
<dbReference type="HAMAP" id="MF_00235">
    <property type="entry name" value="Adenylate_kinase_Adk"/>
    <property type="match status" value="1"/>
</dbReference>
<keyword evidence="3" id="KW-0963">Cytoplasm</keyword>
<dbReference type="CDD" id="cd01428">
    <property type="entry name" value="ADK"/>
    <property type="match status" value="1"/>
</dbReference>
<dbReference type="PANTHER" id="PTHR23359">
    <property type="entry name" value="NUCLEOTIDE KINASE"/>
    <property type="match status" value="1"/>
</dbReference>
<evidence type="ECO:0000256" key="5">
    <source>
        <dbReference type="ARBA" id="ARBA00022741"/>
    </source>
</evidence>
<evidence type="ECO:0000256" key="11">
    <source>
        <dbReference type="RuleBase" id="RU003330"/>
    </source>
</evidence>
<evidence type="ECO:0000256" key="1">
    <source>
        <dbReference type="ARBA" id="ARBA00007220"/>
    </source>
</evidence>
<dbReference type="PRINTS" id="PR00094">
    <property type="entry name" value="ADENYLTKNASE"/>
</dbReference>
<dbReference type="Proteomes" id="UP000554482">
    <property type="component" value="Unassembled WGS sequence"/>
</dbReference>
<evidence type="ECO:0000256" key="2">
    <source>
        <dbReference type="ARBA" id="ARBA00012955"/>
    </source>
</evidence>
<dbReference type="EC" id="2.7.4.3" evidence="2"/>
<evidence type="ECO:0000256" key="4">
    <source>
        <dbReference type="ARBA" id="ARBA00022679"/>
    </source>
</evidence>
<evidence type="ECO:0000256" key="3">
    <source>
        <dbReference type="ARBA" id="ARBA00022490"/>
    </source>
</evidence>
<comment type="similarity">
    <text evidence="1 11">Belongs to the adenylate kinase family.</text>
</comment>
<dbReference type="NCBIfam" id="TIGR01359">
    <property type="entry name" value="UMP_CMP_kin_fam"/>
    <property type="match status" value="1"/>
</dbReference>
<comment type="caution">
    <text evidence="12">The sequence shown here is derived from an EMBL/GenBank/DDBJ whole genome shotgun (WGS) entry which is preliminary data.</text>
</comment>